<evidence type="ECO:0000313" key="3">
    <source>
        <dbReference type="EMBL" id="RGU94056.1"/>
    </source>
</evidence>
<name>A0A395WEW4_9FIRM</name>
<feature type="domain" description="Right handed beta helix" evidence="2">
    <location>
        <begin position="440"/>
        <end position="604"/>
    </location>
</feature>
<gene>
    <name evidence="3" type="ORF">DWW32_00645</name>
</gene>
<reference evidence="3 4" key="1">
    <citation type="submission" date="2018-08" db="EMBL/GenBank/DDBJ databases">
        <title>A genome reference for cultivated species of the human gut microbiota.</title>
        <authorList>
            <person name="Zou Y."/>
            <person name="Xue W."/>
            <person name="Luo G."/>
        </authorList>
    </citation>
    <scope>NUCLEOTIDE SEQUENCE [LARGE SCALE GENOMIC DNA]</scope>
    <source>
        <strain evidence="3 4">AF15-20</strain>
    </source>
</reference>
<evidence type="ECO:0000313" key="4">
    <source>
        <dbReference type="Proteomes" id="UP000265489"/>
    </source>
</evidence>
<dbReference type="InterPro" id="IPR011050">
    <property type="entry name" value="Pectin_lyase_fold/virulence"/>
</dbReference>
<dbReference type="EMBL" id="QRYQ01000001">
    <property type="protein sequence ID" value="RGU94056.1"/>
    <property type="molecule type" value="Genomic_DNA"/>
</dbReference>
<dbReference type="RefSeq" id="WP_118324287.1">
    <property type="nucleotide sequence ID" value="NZ_QRYQ01000001.1"/>
</dbReference>
<evidence type="ECO:0000256" key="1">
    <source>
        <dbReference type="SAM" id="Coils"/>
    </source>
</evidence>
<comment type="caution">
    <text evidence="3">The sequence shown here is derived from an EMBL/GenBank/DDBJ whole genome shotgun (WGS) entry which is preliminary data.</text>
</comment>
<dbReference type="InterPro" id="IPR039448">
    <property type="entry name" value="Beta_helix"/>
</dbReference>
<organism evidence="3 4">
    <name type="scientific">Holdemanella biformis</name>
    <dbReference type="NCBI Taxonomy" id="1735"/>
    <lineage>
        <taxon>Bacteria</taxon>
        <taxon>Bacillati</taxon>
        <taxon>Bacillota</taxon>
        <taxon>Erysipelotrichia</taxon>
        <taxon>Erysipelotrichales</taxon>
        <taxon>Erysipelotrichaceae</taxon>
        <taxon>Holdemanella</taxon>
    </lineage>
</organism>
<dbReference type="AlphaFoldDB" id="A0A395WEW4"/>
<dbReference type="Gene3D" id="2.160.20.10">
    <property type="entry name" value="Single-stranded right-handed beta-helix, Pectin lyase-like"/>
    <property type="match status" value="1"/>
</dbReference>
<accession>A0A395WEW4</accession>
<dbReference type="Pfam" id="PF13229">
    <property type="entry name" value="Beta_helix"/>
    <property type="match status" value="1"/>
</dbReference>
<dbReference type="SUPFAM" id="SSF51126">
    <property type="entry name" value="Pectin lyase-like"/>
    <property type="match status" value="1"/>
</dbReference>
<dbReference type="InterPro" id="IPR012334">
    <property type="entry name" value="Pectin_lyas_fold"/>
</dbReference>
<proteinExistence type="predicted"/>
<protein>
    <submittedName>
        <fullName evidence="3">Right-handed parallel beta-helix repeat-containing protein</fullName>
    </submittedName>
</protein>
<keyword evidence="1" id="KW-0175">Coiled coil</keyword>
<feature type="coiled-coil region" evidence="1">
    <location>
        <begin position="169"/>
        <end position="196"/>
    </location>
</feature>
<sequence length="655" mass="72830">MDGLKARLSFDAVAYDYDDEYLTIDTDTHTININNVSRLFGVQFDGNSKLIKFKIRNKLSDIQKMQDSIVYINWIDSRGVKGQSIAINKTINNDTCEFSWKVPFDALKNSGVLHFAVSAVVTKNSSSVIDQRWSTKIASVITPDGIYIKSYTPSSEEEDRIAQIYNELSKMINKQNDNLQSQVNSLKEEIGSLTSITKNILDINKMPVYENINGVSAKIKNNEYIFSGMSTTSFSKYSQPIPLVAGKTYTFYVFSDKQINGYIRTFNSDGSTLQTEMIAGNIKRKTIKINDLSTSIVWSIGGYGGVDYGERTTIKLQIEDSNGTYPYEYIPHITANDFVAREKILQSEKKKNIGYVSAEGSDLNDGFSRSTPFKTIQKAIDSGIKNIFVKEGIYTDGISISGKSGIHIALDRYYDSFSAGKDEDNPKIIIDGSLKEIEKGISIYDSINCSFSDFEIKNCYINGVYASRCQKITFNDCIVHDIGIISPSNSVGGFVFQYIDADVYNCIAYNIGTTKKGNQKYHCDGFNIHYTGTTNFINCSAWNCEDDGISHHDACCGVVNGGEWYNCGKGGVATPTHGAKINISNVYCHDNNVGIYAGNDSAITDRGNIILSNCVCKNNYNKDMIISDYYKLIAINCIYDTIQGSKNITRFGNAN</sequence>
<dbReference type="Proteomes" id="UP000265489">
    <property type="component" value="Unassembled WGS sequence"/>
</dbReference>
<evidence type="ECO:0000259" key="2">
    <source>
        <dbReference type="Pfam" id="PF13229"/>
    </source>
</evidence>